<dbReference type="KEGG" id="mei:Msip34_2133"/>
<reference evidence="11" key="1">
    <citation type="submission" date="2009-07" db="EMBL/GenBank/DDBJ databases">
        <title>Complete sequence of chromosome of Methylovorus sp. SIP3-4.</title>
        <authorList>
            <person name="Lucas S."/>
            <person name="Copeland A."/>
            <person name="Lapidus A."/>
            <person name="Glavina del Rio T."/>
            <person name="Tice H."/>
            <person name="Bruce D."/>
            <person name="Goodwin L."/>
            <person name="Pitluck S."/>
            <person name="Clum A."/>
            <person name="Larimer F."/>
            <person name="Land M."/>
            <person name="Hauser L."/>
            <person name="Kyrpides N."/>
            <person name="Mikhailova N."/>
            <person name="Kayluzhnaya M."/>
            <person name="Chistoserdova L."/>
        </authorList>
    </citation>
    <scope>NUCLEOTIDE SEQUENCE [LARGE SCALE GENOMIC DNA]</scope>
    <source>
        <strain evidence="11">SIP3-4</strain>
    </source>
</reference>
<evidence type="ECO:0000256" key="1">
    <source>
        <dbReference type="ARBA" id="ARBA00022448"/>
    </source>
</evidence>
<dbReference type="InterPro" id="IPR052371">
    <property type="entry name" value="BFD-associated_ferredoxin"/>
</dbReference>
<dbReference type="AlphaFoldDB" id="C6X7B0"/>
<organism evidence="10 11">
    <name type="scientific">Methylovorus glucosotrophus (strain SIP3-4)</name>
    <dbReference type="NCBI Taxonomy" id="582744"/>
    <lineage>
        <taxon>Bacteria</taxon>
        <taxon>Pseudomonadati</taxon>
        <taxon>Pseudomonadota</taxon>
        <taxon>Betaproteobacteria</taxon>
        <taxon>Nitrosomonadales</taxon>
        <taxon>Methylophilaceae</taxon>
        <taxon>Methylovorus</taxon>
    </lineage>
</organism>
<keyword evidence="11" id="KW-1185">Reference proteome</keyword>
<sequence>MYVCVCRAVTERQIFQAARAGAKNLKDLKRELGVAAECGRCASCAKDCLREAHQETATVAKIIPLHAPGLGYA</sequence>
<evidence type="ECO:0000313" key="10">
    <source>
        <dbReference type="EMBL" id="ACT51375.1"/>
    </source>
</evidence>
<dbReference type="InterPro" id="IPR041854">
    <property type="entry name" value="BFD-like_2Fe2S-bd_dom_sf"/>
</dbReference>
<feature type="domain" description="BFD-like [2Fe-2S]-binding" evidence="9">
    <location>
        <begin position="2"/>
        <end position="50"/>
    </location>
</feature>
<dbReference type="OrthoDB" id="9815350at2"/>
<comment type="similarity">
    <text evidence="8">Belongs to the Bfd family.</text>
</comment>
<dbReference type="RefSeq" id="WP_013442857.1">
    <property type="nucleotide sequence ID" value="NC_012969.1"/>
</dbReference>
<proteinExistence type="inferred from homology"/>
<dbReference type="Proteomes" id="UP000002743">
    <property type="component" value="Chromosome"/>
</dbReference>
<reference evidence="10 11" key="2">
    <citation type="journal article" date="2011" name="J. Bacteriol.">
        <title>Genomes of three methylotrophs from a single niche uncover genetic and metabolic divergence of Methylophilaceae.</title>
        <authorList>
            <person name="Lapidus A."/>
            <person name="Clum A."/>
            <person name="Labutti K."/>
            <person name="Kaluzhnaya M.G."/>
            <person name="Lim S."/>
            <person name="Beck D.A."/>
            <person name="Glavina Del Rio T."/>
            <person name="Nolan M."/>
            <person name="Mavromatis K."/>
            <person name="Huntemann M."/>
            <person name="Lucas S."/>
            <person name="Lidstrom M.E."/>
            <person name="Ivanova N."/>
            <person name="Chistoserdova L."/>
        </authorList>
    </citation>
    <scope>NUCLEOTIDE SEQUENCE [LARGE SCALE GENOMIC DNA]</scope>
    <source>
        <strain evidence="10 11">SIP3-4</strain>
    </source>
</reference>
<accession>C6X7B0</accession>
<gene>
    <name evidence="10" type="ordered locus">Msip34_2133</name>
</gene>
<evidence type="ECO:0000256" key="2">
    <source>
        <dbReference type="ARBA" id="ARBA00022714"/>
    </source>
</evidence>
<keyword evidence="2" id="KW-0001">2Fe-2S</keyword>
<evidence type="ECO:0000256" key="4">
    <source>
        <dbReference type="ARBA" id="ARBA00022982"/>
    </source>
</evidence>
<evidence type="ECO:0000256" key="8">
    <source>
        <dbReference type="ARBA" id="ARBA00046332"/>
    </source>
</evidence>
<keyword evidence="6" id="KW-0411">Iron-sulfur</keyword>
<keyword evidence="4" id="KW-0249">Electron transport</keyword>
<dbReference type="Gene3D" id="1.10.10.1100">
    <property type="entry name" value="BFD-like [2Fe-2S]-binding domain"/>
    <property type="match status" value="1"/>
</dbReference>
<dbReference type="PANTHER" id="PTHR37424">
    <property type="entry name" value="BACTERIOFERRITIN-ASSOCIATED FERREDOXIN"/>
    <property type="match status" value="1"/>
</dbReference>
<dbReference type="GO" id="GO:0046872">
    <property type="term" value="F:metal ion binding"/>
    <property type="evidence" value="ECO:0007669"/>
    <property type="project" value="UniProtKB-KW"/>
</dbReference>
<evidence type="ECO:0000256" key="6">
    <source>
        <dbReference type="ARBA" id="ARBA00023014"/>
    </source>
</evidence>
<name>C6X7B0_METGS</name>
<keyword evidence="5" id="KW-0408">Iron</keyword>
<evidence type="ECO:0000256" key="7">
    <source>
        <dbReference type="ARBA" id="ARBA00039386"/>
    </source>
</evidence>
<keyword evidence="1" id="KW-0813">Transport</keyword>
<dbReference type="GO" id="GO:0051537">
    <property type="term" value="F:2 iron, 2 sulfur cluster binding"/>
    <property type="evidence" value="ECO:0007669"/>
    <property type="project" value="UniProtKB-KW"/>
</dbReference>
<evidence type="ECO:0000313" key="11">
    <source>
        <dbReference type="Proteomes" id="UP000002743"/>
    </source>
</evidence>
<keyword evidence="3" id="KW-0479">Metal-binding</keyword>
<evidence type="ECO:0000259" key="9">
    <source>
        <dbReference type="Pfam" id="PF04324"/>
    </source>
</evidence>
<evidence type="ECO:0000256" key="3">
    <source>
        <dbReference type="ARBA" id="ARBA00022723"/>
    </source>
</evidence>
<dbReference type="PANTHER" id="PTHR37424:SF1">
    <property type="entry name" value="BACTERIOFERRITIN-ASSOCIATED FERREDOXIN"/>
    <property type="match status" value="1"/>
</dbReference>
<dbReference type="STRING" id="582744.Msip34_2133"/>
<dbReference type="HOGENOM" id="CLU_159205_3_3_4"/>
<dbReference type="InterPro" id="IPR007419">
    <property type="entry name" value="BFD-like_2Fe2S-bd_dom"/>
</dbReference>
<dbReference type="Pfam" id="PF04324">
    <property type="entry name" value="Fer2_BFD"/>
    <property type="match status" value="1"/>
</dbReference>
<dbReference type="EMBL" id="CP001674">
    <property type="protein sequence ID" value="ACT51375.1"/>
    <property type="molecule type" value="Genomic_DNA"/>
</dbReference>
<dbReference type="eggNOG" id="COG2906">
    <property type="taxonomic scope" value="Bacteria"/>
</dbReference>
<protein>
    <recommendedName>
        <fullName evidence="7">Bacterioferritin-associated ferredoxin</fullName>
    </recommendedName>
</protein>
<evidence type="ECO:0000256" key="5">
    <source>
        <dbReference type="ARBA" id="ARBA00023004"/>
    </source>
</evidence>